<dbReference type="Proteomes" id="UP001597282">
    <property type="component" value="Unassembled WGS sequence"/>
</dbReference>
<organism evidence="1 2">
    <name type="scientific">Kroppenstedtia sanguinis</name>
    <dbReference type="NCBI Taxonomy" id="1380684"/>
    <lineage>
        <taxon>Bacteria</taxon>
        <taxon>Bacillati</taxon>
        <taxon>Bacillota</taxon>
        <taxon>Bacilli</taxon>
        <taxon>Bacillales</taxon>
        <taxon>Thermoactinomycetaceae</taxon>
        <taxon>Kroppenstedtia</taxon>
    </lineage>
</organism>
<accession>A0ABW4CEU6</accession>
<evidence type="ECO:0000313" key="1">
    <source>
        <dbReference type="EMBL" id="MFD1428310.1"/>
    </source>
</evidence>
<name>A0ABW4CEU6_9BACL</name>
<proteinExistence type="predicted"/>
<protein>
    <recommendedName>
        <fullName evidence="3">Transcription factor zinc-finger domain-containing protein</fullName>
    </recommendedName>
</protein>
<evidence type="ECO:0000313" key="2">
    <source>
        <dbReference type="Proteomes" id="UP001597282"/>
    </source>
</evidence>
<keyword evidence="2" id="KW-1185">Reference proteome</keyword>
<comment type="caution">
    <text evidence="1">The sequence shown here is derived from an EMBL/GenBank/DDBJ whole genome shotgun (WGS) entry which is preliminary data.</text>
</comment>
<dbReference type="SUPFAM" id="SSF57783">
    <property type="entry name" value="Zinc beta-ribbon"/>
    <property type="match status" value="1"/>
</dbReference>
<evidence type="ECO:0008006" key="3">
    <source>
        <dbReference type="Google" id="ProtNLM"/>
    </source>
</evidence>
<dbReference type="RefSeq" id="WP_380167090.1">
    <property type="nucleotide sequence ID" value="NZ_JBHTNU010000020.1"/>
</dbReference>
<reference evidence="2" key="1">
    <citation type="journal article" date="2019" name="Int. J. Syst. Evol. Microbiol.">
        <title>The Global Catalogue of Microorganisms (GCM) 10K type strain sequencing project: providing services to taxonomists for standard genome sequencing and annotation.</title>
        <authorList>
            <consortium name="The Broad Institute Genomics Platform"/>
            <consortium name="The Broad Institute Genome Sequencing Center for Infectious Disease"/>
            <person name="Wu L."/>
            <person name="Ma J."/>
        </authorList>
    </citation>
    <scope>NUCLEOTIDE SEQUENCE [LARGE SCALE GENOMIC DNA]</scope>
    <source>
        <strain evidence="2">S1</strain>
    </source>
</reference>
<sequence length="175" mass="19960">MEKEYLRCPNCEAGKGKIYLMEVAGVENGFYTCSNCGRVWKRYWALEISLASELRWHDYLMKLGISPSDMKVTKKKPMVIVEEEAPADQLLPSKNKEYLLCPLCGKYGVIHRMSIHGLKEEIDVCVECDLAWEKGTALQIDCLTLGECIEKAGISSPKIKIIEQRRLIIMEEDQV</sequence>
<gene>
    <name evidence="1" type="ORF">ACFQ4Y_15500</name>
</gene>
<dbReference type="EMBL" id="JBHTNU010000020">
    <property type="protein sequence ID" value="MFD1428310.1"/>
    <property type="molecule type" value="Genomic_DNA"/>
</dbReference>